<reference evidence="2 3" key="1">
    <citation type="submission" date="2016-10" db="EMBL/GenBank/DDBJ databases">
        <authorList>
            <person name="Varghese N."/>
            <person name="Submissions S."/>
        </authorList>
    </citation>
    <scope>NUCLEOTIDE SEQUENCE [LARGE SCALE GENOMIC DNA]</scope>
    <source>
        <strain evidence="2 3">BS2976</strain>
    </source>
</reference>
<name>A0ABY0TLZ6_9PSED</name>
<evidence type="ECO:0000313" key="2">
    <source>
        <dbReference type="EMBL" id="SDR05633.1"/>
    </source>
</evidence>
<proteinExistence type="predicted"/>
<evidence type="ECO:0000256" key="1">
    <source>
        <dbReference type="SAM" id="Phobius"/>
    </source>
</evidence>
<sequence length="46" mass="5781">MQESKKKRINLLGYKLPIFSIIYCFLRINYFLVRTVFLDRENRKRR</sequence>
<accession>A0ABY0TLZ6</accession>
<keyword evidence="1" id="KW-1133">Transmembrane helix</keyword>
<keyword evidence="3" id="KW-1185">Reference proteome</keyword>
<comment type="caution">
    <text evidence="2">The sequence shown here is derived from an EMBL/GenBank/DDBJ whole genome shotgun (WGS) entry which is preliminary data.</text>
</comment>
<dbReference type="Proteomes" id="UP000198740">
    <property type="component" value="Unassembled WGS sequence"/>
</dbReference>
<feature type="transmembrane region" description="Helical" evidence="1">
    <location>
        <begin position="12"/>
        <end position="33"/>
    </location>
</feature>
<dbReference type="EMBL" id="FNKM01000002">
    <property type="protein sequence ID" value="SDR05633.1"/>
    <property type="molecule type" value="Genomic_DNA"/>
</dbReference>
<gene>
    <name evidence="2" type="ORF">SAMN04490186_3120</name>
</gene>
<keyword evidence="1" id="KW-0812">Transmembrane</keyword>
<evidence type="ECO:0000313" key="3">
    <source>
        <dbReference type="Proteomes" id="UP000198740"/>
    </source>
</evidence>
<protein>
    <submittedName>
        <fullName evidence="2">Uncharacterized protein</fullName>
    </submittedName>
</protein>
<keyword evidence="1" id="KW-0472">Membrane</keyword>
<organism evidence="2 3">
    <name type="scientific">Pseudomonas grimontii</name>
    <dbReference type="NCBI Taxonomy" id="129847"/>
    <lineage>
        <taxon>Bacteria</taxon>
        <taxon>Pseudomonadati</taxon>
        <taxon>Pseudomonadota</taxon>
        <taxon>Gammaproteobacteria</taxon>
        <taxon>Pseudomonadales</taxon>
        <taxon>Pseudomonadaceae</taxon>
        <taxon>Pseudomonas</taxon>
    </lineage>
</organism>